<dbReference type="AlphaFoldDB" id="D2RL10"/>
<dbReference type="HOGENOM" id="CLU_078484_1_0_9"/>
<dbReference type="EMBL" id="CP001859">
    <property type="protein sequence ID" value="ADB47762.1"/>
    <property type="molecule type" value="Genomic_DNA"/>
</dbReference>
<feature type="coiled-coil region" evidence="1">
    <location>
        <begin position="50"/>
        <end position="109"/>
    </location>
</feature>
<gene>
    <name evidence="2" type="ordered locus">Acfer_1402</name>
</gene>
<dbReference type="Proteomes" id="UP000001902">
    <property type="component" value="Chromosome"/>
</dbReference>
<organism evidence="2 3">
    <name type="scientific">Acidaminococcus fermentans (strain ATCC 25085 / DSM 20731 / CCUG 9996 / CIP 106432 / VR4)</name>
    <dbReference type="NCBI Taxonomy" id="591001"/>
    <lineage>
        <taxon>Bacteria</taxon>
        <taxon>Bacillati</taxon>
        <taxon>Bacillota</taxon>
        <taxon>Negativicutes</taxon>
        <taxon>Acidaminococcales</taxon>
        <taxon>Acidaminococcaceae</taxon>
        <taxon>Acidaminococcus</taxon>
    </lineage>
</organism>
<dbReference type="STRING" id="591001.Acfer_1402"/>
<proteinExistence type="predicted"/>
<evidence type="ECO:0000313" key="3">
    <source>
        <dbReference type="Proteomes" id="UP000001902"/>
    </source>
</evidence>
<name>D2RL10_ACIFV</name>
<keyword evidence="3" id="KW-1185">Reference proteome</keyword>
<protein>
    <recommendedName>
        <fullName evidence="4">ATPase</fullName>
    </recommendedName>
</protein>
<keyword evidence="1" id="KW-0175">Coiled coil</keyword>
<dbReference type="eggNOG" id="COG0711">
    <property type="taxonomic scope" value="Bacteria"/>
</dbReference>
<evidence type="ECO:0000313" key="2">
    <source>
        <dbReference type="EMBL" id="ADB47762.1"/>
    </source>
</evidence>
<sequence>MVMELDKILDEMESILSDGWRIPLVNKVMIDENEITMVMDKLRAAVPLEVKRAHDLLEEQKNIIDKSRAEADHIVEQAHAEGGRIVDLAKAEADRLVRQEEVVKAAEEKANGIIATTQQYDKDMRAAADAYAEKLHSESMQYAMDVFNYLEENLTKTLSAVRDNGNALKSSYDADHQLNAGNNGGEEK</sequence>
<evidence type="ECO:0008006" key="4">
    <source>
        <dbReference type="Google" id="ProtNLM"/>
    </source>
</evidence>
<dbReference type="KEGG" id="afn:Acfer_1402"/>
<evidence type="ECO:0000256" key="1">
    <source>
        <dbReference type="SAM" id="Coils"/>
    </source>
</evidence>
<accession>D2RL10</accession>
<reference evidence="2 3" key="1">
    <citation type="journal article" date="2010" name="Stand. Genomic Sci.">
        <title>Complete genome sequence of Acidaminococcus fermentans type strain (VR4).</title>
        <authorList>
            <person name="Chang Y.J."/>
            <person name="Pukall R."/>
            <person name="Saunders E."/>
            <person name="Lapidus A."/>
            <person name="Copeland A."/>
            <person name="Nolan M."/>
            <person name="Glavina Del Rio T."/>
            <person name="Lucas S."/>
            <person name="Chen F."/>
            <person name="Tice H."/>
            <person name="Cheng J.F."/>
            <person name="Han C."/>
            <person name="Detter J.C."/>
            <person name="Bruce D."/>
            <person name="Goodwin L."/>
            <person name="Pitluck S."/>
            <person name="Mikhailova N."/>
            <person name="Liolios K."/>
            <person name="Pati A."/>
            <person name="Ivanova N."/>
            <person name="Mavromatis K."/>
            <person name="Chen A."/>
            <person name="Palaniappan K."/>
            <person name="Land M."/>
            <person name="Hauser L."/>
            <person name="Jeffries C.D."/>
            <person name="Brettin T."/>
            <person name="Rohde M."/>
            <person name="Goker M."/>
            <person name="Bristow J."/>
            <person name="Eisen J.A."/>
            <person name="Markowitz V."/>
            <person name="Hugenholtz P."/>
            <person name="Kyrpides N.C."/>
            <person name="Klenk H.P."/>
        </authorList>
    </citation>
    <scope>NUCLEOTIDE SEQUENCE [LARGE SCALE GENOMIC DNA]</scope>
    <source>
        <strain evidence="3">ATCC 25085 / DSM 20731 / CCUG 9996 / CIP 106432 / VR4</strain>
    </source>
</reference>